<feature type="domain" description="YqaJ viral recombinase" evidence="1">
    <location>
        <begin position="16"/>
        <end position="160"/>
    </location>
</feature>
<dbReference type="InterPro" id="IPR011604">
    <property type="entry name" value="PDDEXK-like_dom_sf"/>
</dbReference>
<sequence>MKRNFIVSEHPQNTPEWLADRAGRATGSKADCVTAKVKSGEAATRADYRVQLALERLLCKPCGDEFSTADTERGQEREPFARMRYEIQTGITVQESPFVYREDMMAGCSVDGFLEDAGKFGIWEAKCPKTKTHFKYLTEQRVPPTYVKQVLHNMLITGAEFVDFVSFDPEMPEKLQLFVFRWERDEALIKEYEAELRQFLFEVDATHKQIAAMAA</sequence>
<name>A0A6J5CC67_9BURK</name>
<dbReference type="Proteomes" id="UP000494249">
    <property type="component" value="Unassembled WGS sequence"/>
</dbReference>
<evidence type="ECO:0000313" key="3">
    <source>
        <dbReference type="Proteomes" id="UP000494249"/>
    </source>
</evidence>
<dbReference type="EMBL" id="CADIKB010000040">
    <property type="protein sequence ID" value="CAB3729865.1"/>
    <property type="molecule type" value="Genomic_DNA"/>
</dbReference>
<dbReference type="SUPFAM" id="SSF52980">
    <property type="entry name" value="Restriction endonuclease-like"/>
    <property type="match status" value="1"/>
</dbReference>
<accession>A0A6J5CC67</accession>
<dbReference type="CDD" id="cd22343">
    <property type="entry name" value="PDDEXK_lambda_exonuclease-like"/>
    <property type="match status" value="1"/>
</dbReference>
<evidence type="ECO:0000259" key="1">
    <source>
        <dbReference type="Pfam" id="PF09588"/>
    </source>
</evidence>
<dbReference type="AlphaFoldDB" id="A0A6J5CC67"/>
<evidence type="ECO:0000313" key="2">
    <source>
        <dbReference type="EMBL" id="CAB3729865.1"/>
    </source>
</evidence>
<dbReference type="Gene3D" id="3.90.320.10">
    <property type="match status" value="1"/>
</dbReference>
<dbReference type="InterPro" id="IPR011335">
    <property type="entry name" value="Restrct_endonuc-II-like"/>
</dbReference>
<dbReference type="RefSeq" id="WP_035483239.1">
    <property type="nucleotide sequence ID" value="NZ_CADFGL010000037.1"/>
</dbReference>
<dbReference type="InterPro" id="IPR019080">
    <property type="entry name" value="YqaJ_viral_recombinase"/>
</dbReference>
<gene>
    <name evidence="2" type="ORF">LMG22037_05483</name>
</gene>
<reference evidence="2 3" key="1">
    <citation type="submission" date="2020-04" db="EMBL/GenBank/DDBJ databases">
        <authorList>
            <person name="De Canck E."/>
        </authorList>
    </citation>
    <scope>NUCLEOTIDE SEQUENCE [LARGE SCALE GENOMIC DNA]</scope>
    <source>
        <strain evidence="2 3">LMG 22037</strain>
    </source>
</reference>
<protein>
    <recommendedName>
        <fullName evidence="1">YqaJ viral recombinase domain-containing protein</fullName>
    </recommendedName>
</protein>
<proteinExistence type="predicted"/>
<dbReference type="Pfam" id="PF09588">
    <property type="entry name" value="YqaJ"/>
    <property type="match status" value="1"/>
</dbReference>
<dbReference type="PANTHER" id="PTHR46609:SF6">
    <property type="entry name" value="EXONUCLEASE, PHAGE-TYPE_RECB, C-TERMINAL DOMAIN-CONTAINING PROTEIN-RELATED"/>
    <property type="match status" value="1"/>
</dbReference>
<organism evidence="2 3">
    <name type="scientific">Paraburkholderia phenoliruptrix</name>
    <dbReference type="NCBI Taxonomy" id="252970"/>
    <lineage>
        <taxon>Bacteria</taxon>
        <taxon>Pseudomonadati</taxon>
        <taxon>Pseudomonadota</taxon>
        <taxon>Betaproteobacteria</taxon>
        <taxon>Burkholderiales</taxon>
        <taxon>Burkholderiaceae</taxon>
        <taxon>Paraburkholderia</taxon>
    </lineage>
</organism>
<dbReference type="PANTHER" id="PTHR46609">
    <property type="entry name" value="EXONUCLEASE, PHAGE-TYPE/RECB, C-TERMINAL DOMAIN-CONTAINING PROTEIN"/>
    <property type="match status" value="1"/>
</dbReference>
<dbReference type="InterPro" id="IPR051703">
    <property type="entry name" value="NF-kappa-B_Signaling_Reg"/>
</dbReference>